<dbReference type="Proteomes" id="UP000236291">
    <property type="component" value="Unassembled WGS sequence"/>
</dbReference>
<protein>
    <submittedName>
        <fullName evidence="1">Protein MOR1-like</fullName>
    </submittedName>
</protein>
<reference evidence="1 2" key="2">
    <citation type="journal article" date="2017" name="Front. Plant Sci.">
        <title>Gene Classification and Mining of Molecular Markers Useful in Red Clover (Trifolium pratense) Breeding.</title>
        <authorList>
            <person name="Istvanek J."/>
            <person name="Dluhosova J."/>
            <person name="Dluhos P."/>
            <person name="Patkova L."/>
            <person name="Nedelnik J."/>
            <person name="Repkova J."/>
        </authorList>
    </citation>
    <scope>NUCLEOTIDE SEQUENCE [LARGE SCALE GENOMIC DNA]</scope>
    <source>
        <strain evidence="2">cv. Tatra</strain>
        <tissue evidence="1">Young leaves</tissue>
    </source>
</reference>
<proteinExistence type="predicted"/>
<gene>
    <name evidence="1" type="ORF">L195_g058035</name>
</gene>
<reference evidence="1 2" key="1">
    <citation type="journal article" date="2014" name="Am. J. Bot.">
        <title>Genome assembly and annotation for red clover (Trifolium pratense; Fabaceae).</title>
        <authorList>
            <person name="Istvanek J."/>
            <person name="Jaros M."/>
            <person name="Krenek A."/>
            <person name="Repkova J."/>
        </authorList>
    </citation>
    <scope>NUCLEOTIDE SEQUENCE [LARGE SCALE GENOMIC DNA]</scope>
    <source>
        <strain evidence="2">cv. Tatra</strain>
        <tissue evidence="1">Young leaves</tissue>
    </source>
</reference>
<dbReference type="EMBL" id="ASHM01118267">
    <property type="protein sequence ID" value="PNX56085.1"/>
    <property type="molecule type" value="Genomic_DNA"/>
</dbReference>
<accession>A0A2K3JPW1</accession>
<organism evidence="1 2">
    <name type="scientific">Trifolium pratense</name>
    <name type="common">Red clover</name>
    <dbReference type="NCBI Taxonomy" id="57577"/>
    <lineage>
        <taxon>Eukaryota</taxon>
        <taxon>Viridiplantae</taxon>
        <taxon>Streptophyta</taxon>
        <taxon>Embryophyta</taxon>
        <taxon>Tracheophyta</taxon>
        <taxon>Spermatophyta</taxon>
        <taxon>Magnoliopsida</taxon>
        <taxon>eudicotyledons</taxon>
        <taxon>Gunneridae</taxon>
        <taxon>Pentapetalae</taxon>
        <taxon>rosids</taxon>
        <taxon>fabids</taxon>
        <taxon>Fabales</taxon>
        <taxon>Fabaceae</taxon>
        <taxon>Papilionoideae</taxon>
        <taxon>50 kb inversion clade</taxon>
        <taxon>NPAAA clade</taxon>
        <taxon>Hologalegina</taxon>
        <taxon>IRL clade</taxon>
        <taxon>Trifolieae</taxon>
        <taxon>Trifolium</taxon>
    </lineage>
</organism>
<dbReference type="STRING" id="57577.A0A2K3JPW1"/>
<comment type="caution">
    <text evidence="1">The sequence shown here is derived from an EMBL/GenBank/DDBJ whole genome shotgun (WGS) entry which is preliminary data.</text>
</comment>
<feature type="non-terminal residue" evidence="1">
    <location>
        <position position="1"/>
    </location>
</feature>
<dbReference type="AlphaFoldDB" id="A0A2K3JPW1"/>
<evidence type="ECO:0000313" key="1">
    <source>
        <dbReference type="EMBL" id="PNX56085.1"/>
    </source>
</evidence>
<name>A0A2K3JPW1_TRIPR</name>
<sequence length="41" mass="4394">GDLFGAPRARLNDSNKNQVMANLTTIGNVASAMRQAVEKAY</sequence>
<evidence type="ECO:0000313" key="2">
    <source>
        <dbReference type="Proteomes" id="UP000236291"/>
    </source>
</evidence>